<evidence type="ECO:0000313" key="2">
    <source>
        <dbReference type="EMBL" id="KAK0629491.1"/>
    </source>
</evidence>
<accession>A0AA39X8W8</accession>
<protein>
    <recommendedName>
        <fullName evidence="1">SET domain-containing protein</fullName>
    </recommendedName>
</protein>
<feature type="domain" description="SET" evidence="1">
    <location>
        <begin position="157"/>
        <end position="287"/>
    </location>
</feature>
<dbReference type="CDD" id="cd20071">
    <property type="entry name" value="SET_SMYD"/>
    <property type="match status" value="1"/>
</dbReference>
<dbReference type="Proteomes" id="UP001174934">
    <property type="component" value="Unassembled WGS sequence"/>
</dbReference>
<feature type="non-terminal residue" evidence="2">
    <location>
        <position position="287"/>
    </location>
</feature>
<gene>
    <name evidence="2" type="ORF">B0T17DRAFT_479046</name>
</gene>
<dbReference type="SUPFAM" id="SSF82199">
    <property type="entry name" value="SET domain"/>
    <property type="match status" value="1"/>
</dbReference>
<proteinExistence type="predicted"/>
<reference evidence="2" key="1">
    <citation type="submission" date="2023-06" db="EMBL/GenBank/DDBJ databases">
        <title>Genome-scale phylogeny and comparative genomics of the fungal order Sordariales.</title>
        <authorList>
            <consortium name="Lawrence Berkeley National Laboratory"/>
            <person name="Hensen N."/>
            <person name="Bonometti L."/>
            <person name="Westerberg I."/>
            <person name="Brannstrom I.O."/>
            <person name="Guillou S."/>
            <person name="Cros-Aarteil S."/>
            <person name="Calhoun S."/>
            <person name="Haridas S."/>
            <person name="Kuo A."/>
            <person name="Mondo S."/>
            <person name="Pangilinan J."/>
            <person name="Riley R."/>
            <person name="LaButti K."/>
            <person name="Andreopoulos B."/>
            <person name="Lipzen A."/>
            <person name="Chen C."/>
            <person name="Yanf M."/>
            <person name="Daum C."/>
            <person name="Ng V."/>
            <person name="Clum A."/>
            <person name="Steindorff A."/>
            <person name="Ohm R."/>
            <person name="Martin F."/>
            <person name="Silar P."/>
            <person name="Natvig D."/>
            <person name="Lalanne C."/>
            <person name="Gautier V."/>
            <person name="Ament-velasquez S.L."/>
            <person name="Kruys A."/>
            <person name="Hutchinson M.I."/>
            <person name="Powell A.J."/>
            <person name="Barry K."/>
            <person name="Miller A.N."/>
            <person name="Grigoriev I.V."/>
            <person name="Debuchy R."/>
            <person name="Gladieux P."/>
            <person name="Thoren M.H."/>
            <person name="Johannesson H."/>
        </authorList>
    </citation>
    <scope>NUCLEOTIDE SEQUENCE</scope>
    <source>
        <strain evidence="2">SMH3391-2</strain>
    </source>
</reference>
<dbReference type="EMBL" id="JAULSR010000002">
    <property type="protein sequence ID" value="KAK0629491.1"/>
    <property type="molecule type" value="Genomic_DNA"/>
</dbReference>
<dbReference type="Gene3D" id="2.170.270.10">
    <property type="entry name" value="SET domain"/>
    <property type="match status" value="1"/>
</dbReference>
<dbReference type="PANTHER" id="PTHR47332">
    <property type="entry name" value="SET DOMAIN-CONTAINING PROTEIN 5"/>
    <property type="match status" value="1"/>
</dbReference>
<comment type="caution">
    <text evidence="2">The sequence shown here is derived from an EMBL/GenBank/DDBJ whole genome shotgun (WGS) entry which is preliminary data.</text>
</comment>
<name>A0AA39X8W8_9PEZI</name>
<evidence type="ECO:0000313" key="3">
    <source>
        <dbReference type="Proteomes" id="UP001174934"/>
    </source>
</evidence>
<dbReference type="Pfam" id="PF00856">
    <property type="entry name" value="SET"/>
    <property type="match status" value="1"/>
</dbReference>
<dbReference type="InterPro" id="IPR001214">
    <property type="entry name" value="SET_dom"/>
</dbReference>
<evidence type="ECO:0000259" key="1">
    <source>
        <dbReference type="PROSITE" id="PS50280"/>
    </source>
</evidence>
<dbReference type="PROSITE" id="PS50280">
    <property type="entry name" value="SET"/>
    <property type="match status" value="1"/>
</dbReference>
<dbReference type="PANTHER" id="PTHR47332:SF4">
    <property type="entry name" value="SET DOMAIN-CONTAINING PROTEIN 5"/>
    <property type="match status" value="1"/>
</dbReference>
<organism evidence="2 3">
    <name type="scientific">Bombardia bombarda</name>
    <dbReference type="NCBI Taxonomy" id="252184"/>
    <lineage>
        <taxon>Eukaryota</taxon>
        <taxon>Fungi</taxon>
        <taxon>Dikarya</taxon>
        <taxon>Ascomycota</taxon>
        <taxon>Pezizomycotina</taxon>
        <taxon>Sordariomycetes</taxon>
        <taxon>Sordariomycetidae</taxon>
        <taxon>Sordariales</taxon>
        <taxon>Lasiosphaeriaceae</taxon>
        <taxon>Bombardia</taxon>
    </lineage>
</organism>
<dbReference type="InterPro" id="IPR046341">
    <property type="entry name" value="SET_dom_sf"/>
</dbReference>
<dbReference type="AlphaFoldDB" id="A0AA39X8W8"/>
<keyword evidence="3" id="KW-1185">Reference proteome</keyword>
<sequence length="287" mass="31873">MGWDAGFDMVPALSKGIVDSQNWGRFIDHTQKIYKDDPQVEVKPNYIEFKAGEHPCLPLEGQKFLRFSSKVTGRIASTTNVWMYIRAVLKVSRLHFGSRVQSWYEGDDQWGHYNWLDVQKSIRSYRQVSAGRAQDSLHHCTHLITGIDPIQTESGIPPFEITNIPGKGRGLIARVAISKGTRILCENPLFTLGPTDKLHMAIAAKLKGLPKAEQRQFLSLHNNCPDMHPFSGIFKTNALPCGSGSPVGGVYPTACLINHSCLPNAHHSWNGEAKHETVHATMPIQAG</sequence>
<dbReference type="InterPro" id="IPR053185">
    <property type="entry name" value="SET_domain_protein"/>
</dbReference>